<evidence type="ECO:0000313" key="2">
    <source>
        <dbReference type="Proteomes" id="UP000672602"/>
    </source>
</evidence>
<sequence>MLTLVRSSLTRSILAGLAIAMAMSLTLGLEARAATDTERSAARARVESLGADLARLSERAPTLSNEEAVKAGAEIVRENFDLPAIAAATVGHGVYEKWTPDQREEYVDVFIRYTIASQSDALTMYEGDKLEITGVEDAPSDLVMVRTRYEGDSGEPSSVDFMLSNDSGDGYKIVDLIVDGSVSQLKLRRAEFSSVLKSKGYEGLIEILRDKADQLMARND</sequence>
<dbReference type="EMBL" id="JAGMWN010000001">
    <property type="protein sequence ID" value="MBP5856030.1"/>
    <property type="molecule type" value="Genomic_DNA"/>
</dbReference>
<gene>
    <name evidence="1" type="ORF">KAJ83_03355</name>
</gene>
<evidence type="ECO:0000313" key="1">
    <source>
        <dbReference type="EMBL" id="MBP5856030.1"/>
    </source>
</evidence>
<dbReference type="AlphaFoldDB" id="A0A8J7RX45"/>
<reference evidence="1" key="1">
    <citation type="submission" date="2021-04" db="EMBL/GenBank/DDBJ databases">
        <authorList>
            <person name="Zhang D.-C."/>
        </authorList>
    </citation>
    <scope>NUCLEOTIDE SEQUENCE</scope>
    <source>
        <strain evidence="1">CGMCC 1.15697</strain>
    </source>
</reference>
<comment type="caution">
    <text evidence="1">The sequence shown here is derived from an EMBL/GenBank/DDBJ whole genome shotgun (WGS) entry which is preliminary data.</text>
</comment>
<dbReference type="Gene3D" id="3.10.450.710">
    <property type="entry name" value="Tgt2/MlaC"/>
    <property type="match status" value="1"/>
</dbReference>
<dbReference type="InterPro" id="IPR008869">
    <property type="entry name" value="MlaC/ttg2D"/>
</dbReference>
<dbReference type="PANTHER" id="PTHR36573">
    <property type="entry name" value="INTERMEMBRANE PHOSPHOLIPID TRANSPORT SYSTEM BINDING PROTEIN MLAC"/>
    <property type="match status" value="1"/>
</dbReference>
<protein>
    <submittedName>
        <fullName evidence="1">ABC transporter substrate-binding protein</fullName>
    </submittedName>
</protein>
<dbReference type="Proteomes" id="UP000672602">
    <property type="component" value="Unassembled WGS sequence"/>
</dbReference>
<name>A0A8J7RX45_9PROT</name>
<keyword evidence="2" id="KW-1185">Reference proteome</keyword>
<dbReference type="Pfam" id="PF05494">
    <property type="entry name" value="MlaC"/>
    <property type="match status" value="1"/>
</dbReference>
<accession>A0A8J7RX45</accession>
<organism evidence="1 2">
    <name type="scientific">Marivibrio halodurans</name>
    <dbReference type="NCBI Taxonomy" id="2039722"/>
    <lineage>
        <taxon>Bacteria</taxon>
        <taxon>Pseudomonadati</taxon>
        <taxon>Pseudomonadota</taxon>
        <taxon>Alphaproteobacteria</taxon>
        <taxon>Rhodospirillales</taxon>
        <taxon>Rhodospirillaceae</taxon>
        <taxon>Marivibrio</taxon>
    </lineage>
</organism>
<dbReference type="InterPro" id="IPR042245">
    <property type="entry name" value="Tgt2/MlaC_sf"/>
</dbReference>
<dbReference type="PANTHER" id="PTHR36573:SF1">
    <property type="entry name" value="INTERMEMBRANE PHOSPHOLIPID TRANSPORT SYSTEM BINDING PROTEIN MLAC"/>
    <property type="match status" value="1"/>
</dbReference>
<proteinExistence type="predicted"/>
<dbReference type="RefSeq" id="WP_210680583.1">
    <property type="nucleotide sequence ID" value="NZ_JAGMWN010000001.1"/>
</dbReference>